<keyword evidence="6" id="KW-1185">Reference proteome</keyword>
<dbReference type="GO" id="GO:0015833">
    <property type="term" value="P:peptide transport"/>
    <property type="evidence" value="ECO:0007669"/>
    <property type="project" value="TreeGrafter"/>
</dbReference>
<evidence type="ECO:0000256" key="1">
    <source>
        <dbReference type="ARBA" id="ARBA00005695"/>
    </source>
</evidence>
<dbReference type="STRING" id="318464.IO99_16700"/>
<dbReference type="Gene3D" id="3.10.105.10">
    <property type="entry name" value="Dipeptide-binding Protein, Domain 3"/>
    <property type="match status" value="1"/>
</dbReference>
<dbReference type="Pfam" id="PF00496">
    <property type="entry name" value="SBP_bac_5"/>
    <property type="match status" value="1"/>
</dbReference>
<evidence type="ECO:0000313" key="5">
    <source>
        <dbReference type="EMBL" id="KEZ85097.1"/>
    </source>
</evidence>
<dbReference type="eggNOG" id="COG4166">
    <property type="taxonomic scope" value="Bacteria"/>
</dbReference>
<keyword evidence="2" id="KW-0813">Transport</keyword>
<dbReference type="Gene3D" id="3.40.190.10">
    <property type="entry name" value="Periplasmic binding protein-like II"/>
    <property type="match status" value="1"/>
</dbReference>
<evidence type="ECO:0000259" key="4">
    <source>
        <dbReference type="Pfam" id="PF00496"/>
    </source>
</evidence>
<dbReference type="GO" id="GO:0043190">
    <property type="term" value="C:ATP-binding cassette (ABC) transporter complex"/>
    <property type="evidence" value="ECO:0007669"/>
    <property type="project" value="InterPro"/>
</dbReference>
<keyword evidence="3" id="KW-0732">Signal</keyword>
<evidence type="ECO:0000313" key="6">
    <source>
        <dbReference type="Proteomes" id="UP000028542"/>
    </source>
</evidence>
<dbReference type="EMBL" id="JPMD01000045">
    <property type="protein sequence ID" value="KEZ85097.1"/>
    <property type="molecule type" value="Genomic_DNA"/>
</dbReference>
<dbReference type="PANTHER" id="PTHR30290">
    <property type="entry name" value="PERIPLASMIC BINDING COMPONENT OF ABC TRANSPORTER"/>
    <property type="match status" value="1"/>
</dbReference>
<dbReference type="Gene3D" id="3.90.76.10">
    <property type="entry name" value="Dipeptide-binding Protein, Domain 1"/>
    <property type="match status" value="1"/>
</dbReference>
<dbReference type="InterPro" id="IPR039424">
    <property type="entry name" value="SBP_5"/>
</dbReference>
<dbReference type="InterPro" id="IPR000914">
    <property type="entry name" value="SBP_5_dom"/>
</dbReference>
<sequence length="529" mass="61185">MKKIIFTVLCIIIILAGISIEKDKLNSAKYSKANYITYNMNVNPEDLQLTRENTVRDKDLLITLFEGLVKEDNNGEIVPALAKEIITSEDGLEYTFILREDIYYSTGEKITAEAIKSFFKGFLSDRNNVYASSLDCIYGAKQFREGIGDFSNVAINVKDDSTIAIRLNYKNPYFINIIANPVFNLRDYGTLDRYKENFTSIRYTGPFVIKDVKNDGIYIEKNQKHYERTKITDETIRITFLNSEENTLAIFEKSTDTNTDYFSGSIDIMMDAPINELLRLSQNSMVKSFNGSAVYYLSFNPDKETVGGDVNFRIAINSLLSKEYYSQLICKELLTPATSYVMETDKTEQVFSVFGDTEKAKEFFSKVNINENPEIRVIFEKNNLNRRIVEDLSIDIKECTDSEIVLKEYSKEELKNAVDKGDYDIVLQRFDFSYRNPGEYFESFNKISNNNFISYENEEYYNLINSAKYEMNDEKRKIIYEECEKILRNQLISIPIYNINNVICVKEGINQVYVTTTGNIRLEKVKEVP</sequence>
<gene>
    <name evidence="5" type="ORF">IO99_16700</name>
</gene>
<evidence type="ECO:0000256" key="3">
    <source>
        <dbReference type="ARBA" id="ARBA00022729"/>
    </source>
</evidence>
<reference evidence="5 6" key="1">
    <citation type="submission" date="2014-07" db="EMBL/GenBank/DDBJ databases">
        <title>Draft genome of Clostridium sulfidigenes 113A isolated from sediments associated with methane hydrate from Krishna Godavari basin.</title>
        <authorList>
            <person name="Honkalas V.S."/>
            <person name="Dabir A.P."/>
            <person name="Arora P."/>
            <person name="Dhakephalkar P.K."/>
        </authorList>
    </citation>
    <scope>NUCLEOTIDE SEQUENCE [LARGE SCALE GENOMIC DNA]</scope>
    <source>
        <strain evidence="5 6">113A</strain>
    </source>
</reference>
<comment type="caution">
    <text evidence="5">The sequence shown here is derived from an EMBL/GenBank/DDBJ whole genome shotgun (WGS) entry which is preliminary data.</text>
</comment>
<dbReference type="PANTHER" id="PTHR30290:SF9">
    <property type="entry name" value="OLIGOPEPTIDE-BINDING PROTEIN APPA"/>
    <property type="match status" value="1"/>
</dbReference>
<name>A0A084J813_9CLOT</name>
<organism evidence="5 6">
    <name type="scientific">Clostridium sulfidigenes</name>
    <dbReference type="NCBI Taxonomy" id="318464"/>
    <lineage>
        <taxon>Bacteria</taxon>
        <taxon>Bacillati</taxon>
        <taxon>Bacillota</taxon>
        <taxon>Clostridia</taxon>
        <taxon>Eubacteriales</taxon>
        <taxon>Clostridiaceae</taxon>
        <taxon>Clostridium</taxon>
    </lineage>
</organism>
<dbReference type="InterPro" id="IPR030678">
    <property type="entry name" value="Peptide/Ni-bd"/>
</dbReference>
<dbReference type="PIRSF" id="PIRSF002741">
    <property type="entry name" value="MppA"/>
    <property type="match status" value="1"/>
</dbReference>
<dbReference type="GO" id="GO:0042597">
    <property type="term" value="C:periplasmic space"/>
    <property type="evidence" value="ECO:0007669"/>
    <property type="project" value="UniProtKB-ARBA"/>
</dbReference>
<dbReference type="Proteomes" id="UP000028542">
    <property type="component" value="Unassembled WGS sequence"/>
</dbReference>
<proteinExistence type="inferred from homology"/>
<comment type="similarity">
    <text evidence="1">Belongs to the bacterial solute-binding protein 5 family.</text>
</comment>
<dbReference type="AlphaFoldDB" id="A0A084J813"/>
<dbReference type="SUPFAM" id="SSF53850">
    <property type="entry name" value="Periplasmic binding protein-like II"/>
    <property type="match status" value="1"/>
</dbReference>
<dbReference type="GO" id="GO:1904680">
    <property type="term" value="F:peptide transmembrane transporter activity"/>
    <property type="evidence" value="ECO:0007669"/>
    <property type="project" value="TreeGrafter"/>
</dbReference>
<accession>A0A084J813</accession>
<feature type="domain" description="Solute-binding protein family 5" evidence="4">
    <location>
        <begin position="76"/>
        <end position="451"/>
    </location>
</feature>
<protein>
    <recommendedName>
        <fullName evidence="4">Solute-binding protein family 5 domain-containing protein</fullName>
    </recommendedName>
</protein>
<dbReference type="RefSeq" id="WP_035135236.1">
    <property type="nucleotide sequence ID" value="NZ_JPMD01000045.1"/>
</dbReference>
<evidence type="ECO:0000256" key="2">
    <source>
        <dbReference type="ARBA" id="ARBA00022448"/>
    </source>
</evidence>